<feature type="transmembrane region" description="Helical" evidence="1">
    <location>
        <begin position="83"/>
        <end position="102"/>
    </location>
</feature>
<evidence type="ECO:0000313" key="3">
    <source>
        <dbReference type="Proteomes" id="UP000534294"/>
    </source>
</evidence>
<organism evidence="2 3">
    <name type="scientific">Prosthecobacter dejongeii</name>
    <dbReference type="NCBI Taxonomy" id="48465"/>
    <lineage>
        <taxon>Bacteria</taxon>
        <taxon>Pseudomonadati</taxon>
        <taxon>Verrucomicrobiota</taxon>
        <taxon>Verrucomicrobiia</taxon>
        <taxon>Verrucomicrobiales</taxon>
        <taxon>Verrucomicrobiaceae</taxon>
        <taxon>Prosthecobacter</taxon>
    </lineage>
</organism>
<dbReference type="RefSeq" id="WP_184212819.1">
    <property type="nucleotide sequence ID" value="NZ_JACHIF010000012.1"/>
</dbReference>
<name>A0A7W8DSA2_9BACT</name>
<evidence type="ECO:0000256" key="1">
    <source>
        <dbReference type="SAM" id="Phobius"/>
    </source>
</evidence>
<feature type="transmembrane region" description="Helical" evidence="1">
    <location>
        <begin position="109"/>
        <end position="129"/>
    </location>
</feature>
<keyword evidence="3" id="KW-1185">Reference proteome</keyword>
<reference evidence="2 3" key="1">
    <citation type="submission" date="2020-08" db="EMBL/GenBank/DDBJ databases">
        <title>Genomic Encyclopedia of Type Strains, Phase IV (KMG-IV): sequencing the most valuable type-strain genomes for metagenomic binning, comparative biology and taxonomic classification.</title>
        <authorList>
            <person name="Goeker M."/>
        </authorList>
    </citation>
    <scope>NUCLEOTIDE SEQUENCE [LARGE SCALE GENOMIC DNA]</scope>
    <source>
        <strain evidence="2 3">DSM 12251</strain>
    </source>
</reference>
<dbReference type="EMBL" id="JACHIF010000012">
    <property type="protein sequence ID" value="MBB5040277.1"/>
    <property type="molecule type" value="Genomic_DNA"/>
</dbReference>
<protein>
    <submittedName>
        <fullName evidence="2">Uncharacterized protein</fullName>
    </submittedName>
</protein>
<gene>
    <name evidence="2" type="ORF">HNQ64_004558</name>
</gene>
<feature type="transmembrane region" description="Helical" evidence="1">
    <location>
        <begin position="45"/>
        <end position="63"/>
    </location>
</feature>
<accession>A0A7W8DSA2</accession>
<sequence length="132" mass="14786">MLGNSILPGFWPYIAIFWLSPLIWILETAVLRLRHRNEVSGERGLAAVFVANVVSAIVGMALAESGIRGFEDVSATTRDYQLVAWAWAMSCVTEYAVLRLFVPKVRVGRLIVTSLWMNVVSYIPVVIYVRSL</sequence>
<feature type="transmembrane region" description="Helical" evidence="1">
    <location>
        <begin position="12"/>
        <end position="33"/>
    </location>
</feature>
<keyword evidence="1" id="KW-0812">Transmembrane</keyword>
<dbReference type="Proteomes" id="UP000534294">
    <property type="component" value="Unassembled WGS sequence"/>
</dbReference>
<comment type="caution">
    <text evidence="2">The sequence shown here is derived from an EMBL/GenBank/DDBJ whole genome shotgun (WGS) entry which is preliminary data.</text>
</comment>
<dbReference type="AlphaFoldDB" id="A0A7W8DSA2"/>
<evidence type="ECO:0000313" key="2">
    <source>
        <dbReference type="EMBL" id="MBB5040277.1"/>
    </source>
</evidence>
<keyword evidence="1" id="KW-1133">Transmembrane helix</keyword>
<keyword evidence="1" id="KW-0472">Membrane</keyword>
<proteinExistence type="predicted"/>